<gene>
    <name evidence="1" type="ORF">GA0070608_5882</name>
</gene>
<proteinExistence type="predicted"/>
<sequence>MSAAQDLYRTRTTTDIVVRTDEQFAALFGDLTLIERGLVPLNDWRFELGDPGLTTAPRRPHRCGAQ</sequence>
<protein>
    <submittedName>
        <fullName evidence="1">S-adenosyl methyltransferase</fullName>
    </submittedName>
</protein>
<dbReference type="Proteomes" id="UP000199343">
    <property type="component" value="Unassembled WGS sequence"/>
</dbReference>
<evidence type="ECO:0000313" key="1">
    <source>
        <dbReference type="EMBL" id="SCL73580.1"/>
    </source>
</evidence>
<dbReference type="GO" id="GO:0008168">
    <property type="term" value="F:methyltransferase activity"/>
    <property type="evidence" value="ECO:0007669"/>
    <property type="project" value="UniProtKB-KW"/>
</dbReference>
<name>A0A1C6W5V8_9ACTN</name>
<keyword evidence="1" id="KW-0808">Transferase</keyword>
<organism evidence="1 2">
    <name type="scientific">Micromonospora peucetia</name>
    <dbReference type="NCBI Taxonomy" id="47871"/>
    <lineage>
        <taxon>Bacteria</taxon>
        <taxon>Bacillati</taxon>
        <taxon>Actinomycetota</taxon>
        <taxon>Actinomycetes</taxon>
        <taxon>Micromonosporales</taxon>
        <taxon>Micromonosporaceae</taxon>
        <taxon>Micromonospora</taxon>
    </lineage>
</organism>
<dbReference type="AlphaFoldDB" id="A0A1C6W5V8"/>
<dbReference type="GO" id="GO:0032259">
    <property type="term" value="P:methylation"/>
    <property type="evidence" value="ECO:0007669"/>
    <property type="project" value="UniProtKB-KW"/>
</dbReference>
<dbReference type="EMBL" id="FMIC01000002">
    <property type="protein sequence ID" value="SCL73580.1"/>
    <property type="molecule type" value="Genomic_DNA"/>
</dbReference>
<dbReference type="InterPro" id="IPR029063">
    <property type="entry name" value="SAM-dependent_MTases_sf"/>
</dbReference>
<evidence type="ECO:0000313" key="2">
    <source>
        <dbReference type="Proteomes" id="UP000199343"/>
    </source>
</evidence>
<dbReference type="Gene3D" id="3.40.50.150">
    <property type="entry name" value="Vaccinia Virus protein VP39"/>
    <property type="match status" value="1"/>
</dbReference>
<reference evidence="1 2" key="1">
    <citation type="submission" date="2016-06" db="EMBL/GenBank/DDBJ databases">
        <authorList>
            <person name="Kjaerup R.B."/>
            <person name="Dalgaard T.S."/>
            <person name="Juul-Madsen H.R."/>
        </authorList>
    </citation>
    <scope>NUCLEOTIDE SEQUENCE [LARGE SCALE GENOMIC DNA]</scope>
    <source>
        <strain evidence="1 2">DSM 43363</strain>
    </source>
</reference>
<keyword evidence="1" id="KW-0489">Methyltransferase</keyword>
<accession>A0A1C6W5V8</accession>